<dbReference type="InterPro" id="IPR027267">
    <property type="entry name" value="AH/BAR_dom_sf"/>
</dbReference>
<dbReference type="HOGENOM" id="CLU_304652_0_0_1"/>
<feature type="compositionally biased region" description="Polar residues" evidence="2">
    <location>
        <begin position="369"/>
        <end position="379"/>
    </location>
</feature>
<dbReference type="PANTHER" id="PTHR31962">
    <property type="entry name" value="SPHINGOLIPID LONG CHAIN BASE-RESPONSIVE PROTEIN PIL1"/>
    <property type="match status" value="1"/>
</dbReference>
<dbReference type="Gene3D" id="1.20.1270.60">
    <property type="entry name" value="Arfaptin homology (AH) domain/BAR domain"/>
    <property type="match status" value="1"/>
</dbReference>
<dbReference type="OrthoDB" id="3358861at2759"/>
<feature type="region of interest" description="Disordered" evidence="2">
    <location>
        <begin position="157"/>
        <end position="179"/>
    </location>
</feature>
<sequence>MSSFMGGGHRSSSDRLLQNYMYVLSESRPRLVADLPNRDSQKGLTTALLTLLSHSHTSTSSLLAYVTSSPGVLLPIRRAVRHAAFEGPLSPGGGESAHGGTSSIAGDGENLGWAAYVSSLEDFRKNLKKIHELEEEMSRVKRDRQILVSRLIKTTKSRPTKRDIKDMSSSLSSNFRQNDGGSVLSSTGSAYSYSSDVSGHISSREAKRAQKMQEAQAELLGCEEHLRSLEVRIETERNKVMYSGLEERFHAMEAVGQMWIGQARRGLQDLEKLPADAGDGQNYELESNASLAPSQSASQMGYDERDFSPAAHKHSRSLTAGRRPVARGPGSINESIAEEEEGGGSSEDEQPPTNLVMHENTRVTEANLRANNASNSPSVSRRHSHTGSKTTGRKATSELGTGGTYKPPGTRSLRRTRSSDHGLSRVDEQSDTSSIRANTSAYHRGKERDKKKHGFFSSIARFFKGPHHEDKGNRSGRESPYRKGAWHTRTDDNIKRAKSSNPRTRRADSSSDEESLSNYDVVANQPNAPSWTVADVGRVSVNHGTHPGLVRSPSTKARSHAGSATPRAAMSVVSKTPTVKSNKSNRSSGKPKTRPNGSIGRTSKRVSSPPGRADNSMMSIVDAPAPTMPDVPKAPSVGPQMELAKAPGSSLVGDRQQPNVQHTARHSTHSAVQQAPALTHNTTPKKKRDYDTDTLRPQDSISRSNSMRTDRSGPGRPTKSPKRRSSDSFDKAPVAALPPSKLKPPPLKSALRPTSPSPAERQLSPDPRITTLYSVHAPGPVHVDDKDVEPKKPEIAGFITDDPKKPEIAGLITDDPNDQIAGFLTDGPDVKPDNDRPRTKSRTSYTTGATGDSVYESAEDDGSRQYNDANVDDDATEVAGYQPSGYSDGNDLARRKSVRVHVPGEAPAPAPAPASNTGDGYRETKTTHYVTPVAADSAPRESMDSDELAPRKAPADWGTRIGRMREDTSSEEDELDPAYAKARKHLIKNDGNFDKIKTKSKSKSGKSSSSIRSKGSSRSKSSRK</sequence>
<feature type="region of interest" description="Disordered" evidence="2">
    <location>
        <begin position="813"/>
        <end position="1024"/>
    </location>
</feature>
<dbReference type="EMBL" id="ALBS01000018">
    <property type="protein sequence ID" value="EJT52773.1"/>
    <property type="molecule type" value="Genomic_DNA"/>
</dbReference>
<dbReference type="RefSeq" id="XP_014184113.1">
    <property type="nucleotide sequence ID" value="XM_014328638.1"/>
</dbReference>
<evidence type="ECO:0000256" key="1">
    <source>
        <dbReference type="SAM" id="Coils"/>
    </source>
</evidence>
<feature type="compositionally biased region" description="Basic and acidic residues" evidence="2">
    <location>
        <begin position="938"/>
        <end position="954"/>
    </location>
</feature>
<feature type="compositionally biased region" description="Polar residues" evidence="2">
    <location>
        <begin position="697"/>
        <end position="707"/>
    </location>
</feature>
<feature type="compositionally biased region" description="Polar residues" evidence="2">
    <location>
        <begin position="167"/>
        <end position="179"/>
    </location>
</feature>
<feature type="coiled-coil region" evidence="1">
    <location>
        <begin position="123"/>
        <end position="150"/>
    </location>
</feature>
<feature type="compositionally biased region" description="Polar residues" evidence="2">
    <location>
        <begin position="431"/>
        <end position="441"/>
    </location>
</feature>
<feature type="compositionally biased region" description="Low complexity" evidence="2">
    <location>
        <begin position="731"/>
        <end position="740"/>
    </location>
</feature>
<dbReference type="VEuPathDB" id="FungiDB:A1Q1_02108"/>
<keyword evidence="1" id="KW-0175">Coiled coil</keyword>
<feature type="compositionally biased region" description="Basic residues" evidence="2">
    <location>
        <begin position="443"/>
        <end position="454"/>
    </location>
</feature>
<feature type="compositionally biased region" description="Basic and acidic residues" evidence="2">
    <location>
        <begin position="987"/>
        <end position="997"/>
    </location>
</feature>
<evidence type="ECO:0000313" key="3">
    <source>
        <dbReference type="EMBL" id="EJT52773.1"/>
    </source>
</evidence>
<dbReference type="GO" id="GO:0036286">
    <property type="term" value="C:eisosome filament"/>
    <property type="evidence" value="ECO:0007669"/>
    <property type="project" value="TreeGrafter"/>
</dbReference>
<dbReference type="GeneID" id="25985622"/>
<feature type="region of interest" description="Disordered" evidence="2">
    <location>
        <begin position="369"/>
        <end position="790"/>
    </location>
</feature>
<dbReference type="GO" id="GO:0008289">
    <property type="term" value="F:lipid binding"/>
    <property type="evidence" value="ECO:0007669"/>
    <property type="project" value="TreeGrafter"/>
</dbReference>
<reference evidence="3 4" key="1">
    <citation type="journal article" date="2012" name="Eukaryot. Cell">
        <title>Draft genome sequence of CBS 2479, the standard type strain of Trichosporon asahii.</title>
        <authorList>
            <person name="Yang R.Y."/>
            <person name="Li H.T."/>
            <person name="Zhu H."/>
            <person name="Zhou G.P."/>
            <person name="Wang M."/>
            <person name="Wang L."/>
        </authorList>
    </citation>
    <scope>NUCLEOTIDE SEQUENCE [LARGE SCALE GENOMIC DNA]</scope>
    <source>
        <strain evidence="4">ATCC 90039 / CBS 2479 / JCM 2466 / KCTC 7840 / NCYC 2677 / UAMH 7654</strain>
    </source>
</reference>
<feature type="compositionally biased region" description="Acidic residues" evidence="2">
    <location>
        <begin position="336"/>
        <end position="350"/>
    </location>
</feature>
<protein>
    <submittedName>
        <fullName evidence="3">Uncharacterized protein</fullName>
    </submittedName>
</protein>
<dbReference type="InterPro" id="IPR028245">
    <property type="entry name" value="PIL1/LSP1"/>
</dbReference>
<feature type="compositionally biased region" description="Basic residues" evidence="2">
    <location>
        <begin position="1015"/>
        <end position="1024"/>
    </location>
</feature>
<dbReference type="Proteomes" id="UP000002748">
    <property type="component" value="Unassembled WGS sequence"/>
</dbReference>
<feature type="compositionally biased region" description="Basic and acidic residues" evidence="2">
    <location>
        <begin position="828"/>
        <end position="838"/>
    </location>
</feature>
<dbReference type="PANTHER" id="PTHR31962:SF1">
    <property type="entry name" value="SPHINGOLIPID LONG CHAIN BASE-RESPONSIVE PROTEIN PIL1"/>
    <property type="match status" value="1"/>
</dbReference>
<dbReference type="GO" id="GO:0005886">
    <property type="term" value="C:plasma membrane"/>
    <property type="evidence" value="ECO:0007669"/>
    <property type="project" value="TreeGrafter"/>
</dbReference>
<evidence type="ECO:0000313" key="4">
    <source>
        <dbReference type="Proteomes" id="UP000002748"/>
    </source>
</evidence>
<organism evidence="3 4">
    <name type="scientific">Trichosporon asahii var. asahii (strain ATCC 90039 / CBS 2479 / JCM 2466 / KCTC 7840 / NBRC 103889/ NCYC 2677 / UAMH 7654)</name>
    <name type="common">Yeast</name>
    <dbReference type="NCBI Taxonomy" id="1186058"/>
    <lineage>
        <taxon>Eukaryota</taxon>
        <taxon>Fungi</taxon>
        <taxon>Dikarya</taxon>
        <taxon>Basidiomycota</taxon>
        <taxon>Agaricomycotina</taxon>
        <taxon>Tremellomycetes</taxon>
        <taxon>Trichosporonales</taxon>
        <taxon>Trichosporonaceae</taxon>
        <taxon>Trichosporon</taxon>
    </lineage>
</organism>
<name>J5RI46_TRIAS</name>
<dbReference type="GO" id="GO:0070941">
    <property type="term" value="P:eisosome assembly"/>
    <property type="evidence" value="ECO:0007669"/>
    <property type="project" value="TreeGrafter"/>
</dbReference>
<feature type="compositionally biased region" description="Basic and acidic residues" evidence="2">
    <location>
        <begin position="466"/>
        <end position="481"/>
    </location>
</feature>
<accession>J5RI46</accession>
<evidence type="ECO:0000256" key="2">
    <source>
        <dbReference type="SAM" id="MobiDB-lite"/>
    </source>
</evidence>
<proteinExistence type="predicted"/>
<feature type="compositionally biased region" description="Low complexity" evidence="2">
    <location>
        <begin position="1005"/>
        <end position="1014"/>
    </location>
</feature>
<dbReference type="GO" id="GO:0006897">
    <property type="term" value="P:endocytosis"/>
    <property type="evidence" value="ECO:0007669"/>
    <property type="project" value="TreeGrafter"/>
</dbReference>
<feature type="region of interest" description="Disordered" evidence="2">
    <location>
        <begin position="308"/>
        <end position="354"/>
    </location>
</feature>
<gene>
    <name evidence="3" type="ORF">A1Q1_02108</name>
</gene>
<comment type="caution">
    <text evidence="3">The sequence shown here is derived from an EMBL/GenBank/DDBJ whole genome shotgun (WGS) entry which is preliminary data.</text>
</comment>
<feature type="compositionally biased region" description="Basic and acidic residues" evidence="2">
    <location>
        <begin position="417"/>
        <end position="428"/>
    </location>
</feature>
<dbReference type="AlphaFoldDB" id="J5RI46"/>
<feature type="compositionally biased region" description="Polar residues" evidence="2">
    <location>
        <begin position="573"/>
        <end position="601"/>
    </location>
</feature>
<dbReference type="KEGG" id="tasa:A1Q1_02108"/>